<name>A0A0B5J4L0_9VIRU</name>
<evidence type="ECO:0000256" key="1">
    <source>
        <dbReference type="SAM" id="MobiDB-lite"/>
    </source>
</evidence>
<evidence type="ECO:0000256" key="2">
    <source>
        <dbReference type="SAM" id="Phobius"/>
    </source>
</evidence>
<dbReference type="GeneID" id="23463486"/>
<keyword evidence="2" id="KW-0472">Membrane</keyword>
<reference evidence="3 4" key="1">
    <citation type="journal article" date="2015" name="Parasitol. Res.">
        <title>Viruses in close associations with free-living amoebae.</title>
        <authorList>
            <person name="Scheid P."/>
        </authorList>
    </citation>
    <scope>NUCLEOTIDE SEQUENCE [LARGE SCALE GENOMIC DNA]</scope>
    <source>
        <strain evidence="3">KlaHel</strain>
    </source>
</reference>
<evidence type="ECO:0000313" key="4">
    <source>
        <dbReference type="Proteomes" id="UP000202511"/>
    </source>
</evidence>
<dbReference type="Proteomes" id="UP000202511">
    <property type="component" value="Segment"/>
</dbReference>
<dbReference type="EMBL" id="KP136319">
    <property type="protein sequence ID" value="AJF98569.1"/>
    <property type="molecule type" value="Genomic_DNA"/>
</dbReference>
<proteinExistence type="predicted"/>
<organism evidence="3 4">
    <name type="scientific">Pandoravirus inopinatum</name>
    <dbReference type="NCBI Taxonomy" id="1605721"/>
    <lineage>
        <taxon>Viruses</taxon>
        <taxon>Pandoravirus</taxon>
    </lineage>
</organism>
<keyword evidence="2" id="KW-0812">Transmembrane</keyword>
<sequence>MPTKCRHWSEGLFGAAIAFLFLEIKKSILSRSHKTTAARFFCTCWRLLLFLVLVRRRLCSRANFALVLLAPYESCFFSTKIQPRTALARAASFVRSSLRAAIQRTRRHSGPTPGSHRNLFSLVINSDNSDRKILNKLKNRAGSSTTSARRPAAPTAPHRTSVLARRPYPDGRRRS</sequence>
<protein>
    <submittedName>
        <fullName evidence="3">Uncharacterized protein</fullName>
    </submittedName>
</protein>
<feature type="region of interest" description="Disordered" evidence="1">
    <location>
        <begin position="138"/>
        <end position="175"/>
    </location>
</feature>
<evidence type="ECO:0000313" key="3">
    <source>
        <dbReference type="EMBL" id="AJF98569.1"/>
    </source>
</evidence>
<accession>A0A0B5J4L0</accession>
<feature type="compositionally biased region" description="Low complexity" evidence="1">
    <location>
        <begin position="140"/>
        <end position="161"/>
    </location>
</feature>
<feature type="transmembrane region" description="Helical" evidence="2">
    <location>
        <begin position="36"/>
        <end position="54"/>
    </location>
</feature>
<dbReference type="RefSeq" id="YP_009120804.1">
    <property type="nucleotide sequence ID" value="NC_026440.1"/>
</dbReference>
<keyword evidence="2" id="KW-1133">Transmembrane helix</keyword>
<dbReference type="KEGG" id="vg:23463486"/>